<sequence length="89" mass="10515">MVNSRMAIVEISQRDNIMDSYINDGEQKVTKRKQQPKGTANGRSKKAQLILERAKEDYQCQETVNQLLQEDPKKLLFYFSQQFLTQREF</sequence>
<feature type="region of interest" description="Disordered" evidence="1">
    <location>
        <begin position="23"/>
        <end position="45"/>
    </location>
</feature>
<proteinExistence type="predicted"/>
<protein>
    <submittedName>
        <fullName evidence="2">Uncharacterized protein</fullName>
    </submittedName>
</protein>
<keyword evidence="3" id="KW-1185">Reference proteome</keyword>
<dbReference type="AlphaFoldDB" id="A0A3M0KW41"/>
<evidence type="ECO:0000313" key="2">
    <source>
        <dbReference type="EMBL" id="RMC15000.1"/>
    </source>
</evidence>
<dbReference type="Proteomes" id="UP000269221">
    <property type="component" value="Unassembled WGS sequence"/>
</dbReference>
<dbReference type="EMBL" id="QRBI01000104">
    <property type="protein sequence ID" value="RMC15000.1"/>
    <property type="molecule type" value="Genomic_DNA"/>
</dbReference>
<name>A0A3M0KW41_HIRRU</name>
<reference evidence="2 3" key="1">
    <citation type="submission" date="2018-07" db="EMBL/GenBank/DDBJ databases">
        <title>A high quality draft genome assembly of the barn swallow (H. rustica rustica).</title>
        <authorList>
            <person name="Formenti G."/>
            <person name="Chiara M."/>
            <person name="Poveda L."/>
            <person name="Francoijs K.-J."/>
            <person name="Bonisoli-Alquati A."/>
            <person name="Canova L."/>
            <person name="Gianfranceschi L."/>
            <person name="Horner D.S."/>
            <person name="Saino N."/>
        </authorList>
    </citation>
    <scope>NUCLEOTIDE SEQUENCE [LARGE SCALE GENOMIC DNA]</scope>
    <source>
        <strain evidence="2">Chelidonia</strain>
        <tissue evidence="2">Blood</tissue>
    </source>
</reference>
<accession>A0A3M0KW41</accession>
<gene>
    <name evidence="2" type="ORF">DUI87_07179</name>
</gene>
<comment type="caution">
    <text evidence="2">The sequence shown here is derived from an EMBL/GenBank/DDBJ whole genome shotgun (WGS) entry which is preliminary data.</text>
</comment>
<evidence type="ECO:0000313" key="3">
    <source>
        <dbReference type="Proteomes" id="UP000269221"/>
    </source>
</evidence>
<evidence type="ECO:0000256" key="1">
    <source>
        <dbReference type="SAM" id="MobiDB-lite"/>
    </source>
</evidence>
<organism evidence="2 3">
    <name type="scientific">Hirundo rustica rustica</name>
    <dbReference type="NCBI Taxonomy" id="333673"/>
    <lineage>
        <taxon>Eukaryota</taxon>
        <taxon>Metazoa</taxon>
        <taxon>Chordata</taxon>
        <taxon>Craniata</taxon>
        <taxon>Vertebrata</taxon>
        <taxon>Euteleostomi</taxon>
        <taxon>Archelosauria</taxon>
        <taxon>Archosauria</taxon>
        <taxon>Dinosauria</taxon>
        <taxon>Saurischia</taxon>
        <taxon>Theropoda</taxon>
        <taxon>Coelurosauria</taxon>
        <taxon>Aves</taxon>
        <taxon>Neognathae</taxon>
        <taxon>Neoaves</taxon>
        <taxon>Telluraves</taxon>
        <taxon>Australaves</taxon>
        <taxon>Passeriformes</taxon>
        <taxon>Sylvioidea</taxon>
        <taxon>Hirundinidae</taxon>
        <taxon>Hirundo</taxon>
    </lineage>
</organism>